<proteinExistence type="predicted"/>
<dbReference type="GO" id="GO:0016740">
    <property type="term" value="F:transferase activity"/>
    <property type="evidence" value="ECO:0007669"/>
    <property type="project" value="UniProtKB-KW"/>
</dbReference>
<dbReference type="InterPro" id="IPR025877">
    <property type="entry name" value="MobA-like_NTP_Trfase"/>
</dbReference>
<dbReference type="RefSeq" id="WP_378318504.1">
    <property type="nucleotide sequence ID" value="NZ_JBHUHY010000002.1"/>
</dbReference>
<evidence type="ECO:0000313" key="3">
    <source>
        <dbReference type="Proteomes" id="UP001597344"/>
    </source>
</evidence>
<protein>
    <submittedName>
        <fullName evidence="2">NTP transferase domain-containing protein</fullName>
    </submittedName>
</protein>
<dbReference type="EMBL" id="JBHUHY010000002">
    <property type="protein sequence ID" value="MFD2185527.1"/>
    <property type="molecule type" value="Genomic_DNA"/>
</dbReference>
<dbReference type="PANTHER" id="PTHR43777">
    <property type="entry name" value="MOLYBDENUM COFACTOR CYTIDYLYLTRANSFERASE"/>
    <property type="match status" value="1"/>
</dbReference>
<dbReference type="Gene3D" id="3.90.550.10">
    <property type="entry name" value="Spore Coat Polysaccharide Biosynthesis Protein SpsA, Chain A"/>
    <property type="match status" value="1"/>
</dbReference>
<dbReference type="Proteomes" id="UP001597344">
    <property type="component" value="Unassembled WGS sequence"/>
</dbReference>
<dbReference type="CDD" id="cd04182">
    <property type="entry name" value="GT_2_like_f"/>
    <property type="match status" value="1"/>
</dbReference>
<organism evidence="2 3">
    <name type="scientific">Aquimarina celericrescens</name>
    <dbReference type="NCBI Taxonomy" id="1964542"/>
    <lineage>
        <taxon>Bacteria</taxon>
        <taxon>Pseudomonadati</taxon>
        <taxon>Bacteroidota</taxon>
        <taxon>Flavobacteriia</taxon>
        <taxon>Flavobacteriales</taxon>
        <taxon>Flavobacteriaceae</taxon>
        <taxon>Aquimarina</taxon>
    </lineage>
</organism>
<evidence type="ECO:0000259" key="1">
    <source>
        <dbReference type="Pfam" id="PF12804"/>
    </source>
</evidence>
<dbReference type="SUPFAM" id="SSF53448">
    <property type="entry name" value="Nucleotide-diphospho-sugar transferases"/>
    <property type="match status" value="1"/>
</dbReference>
<feature type="domain" description="MobA-like NTP transferase" evidence="1">
    <location>
        <begin position="12"/>
        <end position="172"/>
    </location>
</feature>
<dbReference type="PANTHER" id="PTHR43777:SF1">
    <property type="entry name" value="MOLYBDENUM COFACTOR CYTIDYLYLTRANSFERASE"/>
    <property type="match status" value="1"/>
</dbReference>
<evidence type="ECO:0000313" key="2">
    <source>
        <dbReference type="EMBL" id="MFD2185527.1"/>
    </source>
</evidence>
<keyword evidence="3" id="KW-1185">Reference proteome</keyword>
<comment type="caution">
    <text evidence="2">The sequence shown here is derived from an EMBL/GenBank/DDBJ whole genome shotgun (WGS) entry which is preliminary data.</text>
</comment>
<gene>
    <name evidence="2" type="ORF">ACFSJT_01875</name>
</gene>
<name>A0ABW5ATX2_9FLAO</name>
<keyword evidence="2" id="KW-0808">Transferase</keyword>
<sequence length="205" mass="22658">MSSQTKPKIAHLILAAGASSRMGKPKQLLSWGDTTLIGHAIVQSLSIKEVTTWVILGANYDLIKREVSRFPVTPINNVNWALGIGSSISVGVKTIRKEKSKYNAVLISLIDQPLIDVEHYKTLITEFDLYSNSLVASDLGGRIGVPAIFSKSFFNELELLKEDFGARYIIKNKINGVKVVSAIEKGIDIDTNEQYQAIKKSKFSY</sequence>
<dbReference type="InterPro" id="IPR029044">
    <property type="entry name" value="Nucleotide-diphossugar_trans"/>
</dbReference>
<dbReference type="Pfam" id="PF12804">
    <property type="entry name" value="NTP_transf_3"/>
    <property type="match status" value="1"/>
</dbReference>
<accession>A0ABW5ATX2</accession>
<reference evidence="3" key="1">
    <citation type="journal article" date="2019" name="Int. J. Syst. Evol. Microbiol.">
        <title>The Global Catalogue of Microorganisms (GCM) 10K type strain sequencing project: providing services to taxonomists for standard genome sequencing and annotation.</title>
        <authorList>
            <consortium name="The Broad Institute Genomics Platform"/>
            <consortium name="The Broad Institute Genome Sequencing Center for Infectious Disease"/>
            <person name="Wu L."/>
            <person name="Ma J."/>
        </authorList>
    </citation>
    <scope>NUCLEOTIDE SEQUENCE [LARGE SCALE GENOMIC DNA]</scope>
    <source>
        <strain evidence="3">DT92</strain>
    </source>
</reference>